<dbReference type="RefSeq" id="WP_115453063.1">
    <property type="nucleotide sequence ID" value="NZ_QNQT01000008.1"/>
</dbReference>
<protein>
    <submittedName>
        <fullName evidence="2">Uncharacterized protein</fullName>
    </submittedName>
</protein>
<keyword evidence="3" id="KW-1185">Reference proteome</keyword>
<feature type="coiled-coil region" evidence="1">
    <location>
        <begin position="7"/>
        <end position="34"/>
    </location>
</feature>
<proteinExistence type="predicted"/>
<keyword evidence="1" id="KW-0175">Coiled coil</keyword>
<sequence>MGEKELLVQILEAVNEIQTEQKELDNKVSRIEKTVNSHTDILNSFKFDVDFLVKKQAKNEMRINRIEKMHYL</sequence>
<evidence type="ECO:0000256" key="1">
    <source>
        <dbReference type="SAM" id="Coils"/>
    </source>
</evidence>
<accession>A0A3D8GMH3</accession>
<evidence type="ECO:0000313" key="3">
    <source>
        <dbReference type="Proteomes" id="UP000257144"/>
    </source>
</evidence>
<organism evidence="2 3">
    <name type="scientific">Neobacillus piezotolerans</name>
    <dbReference type="NCBI Taxonomy" id="2259171"/>
    <lineage>
        <taxon>Bacteria</taxon>
        <taxon>Bacillati</taxon>
        <taxon>Bacillota</taxon>
        <taxon>Bacilli</taxon>
        <taxon>Bacillales</taxon>
        <taxon>Bacillaceae</taxon>
        <taxon>Neobacillus</taxon>
    </lineage>
</organism>
<reference evidence="2 3" key="1">
    <citation type="submission" date="2018-07" db="EMBL/GenBank/DDBJ databases">
        <title>Bacillus sp. YLB-04 draft genome sequence.</title>
        <authorList>
            <person name="Yu L."/>
            <person name="Tang X."/>
        </authorList>
    </citation>
    <scope>NUCLEOTIDE SEQUENCE [LARGE SCALE GENOMIC DNA]</scope>
    <source>
        <strain evidence="2 3">YLB-04</strain>
    </source>
</reference>
<gene>
    <name evidence="2" type="ORF">DRW41_16195</name>
</gene>
<dbReference type="OrthoDB" id="2898081at2"/>
<dbReference type="AlphaFoldDB" id="A0A3D8GMH3"/>
<evidence type="ECO:0000313" key="2">
    <source>
        <dbReference type="EMBL" id="RDU35685.1"/>
    </source>
</evidence>
<dbReference type="Proteomes" id="UP000257144">
    <property type="component" value="Unassembled WGS sequence"/>
</dbReference>
<comment type="caution">
    <text evidence="2">The sequence shown here is derived from an EMBL/GenBank/DDBJ whole genome shotgun (WGS) entry which is preliminary data.</text>
</comment>
<name>A0A3D8GMH3_9BACI</name>
<dbReference type="EMBL" id="QNQT01000008">
    <property type="protein sequence ID" value="RDU35685.1"/>
    <property type="molecule type" value="Genomic_DNA"/>
</dbReference>